<dbReference type="GO" id="GO:0005886">
    <property type="term" value="C:plasma membrane"/>
    <property type="evidence" value="ECO:0007669"/>
    <property type="project" value="UniProtKB-SubCell"/>
</dbReference>
<dbReference type="PANTHER" id="PTHR34390">
    <property type="entry name" value="UPF0442 PROTEIN YJJB-RELATED"/>
    <property type="match status" value="1"/>
</dbReference>
<sequence>MPVTTDTKATTTPWLTGALPRLRGLEPTRNYGYAGELLHDDGRADIEAYGARVADLAIRLGDALLSYGGSAEEAVAGMLVTAETYGLSYCEPGVTLSEVVLSGYAPGELTPLHARRVIRKYGTDYRALGRVHRLVDRIGARELTLDEARAETARILDAPPGGGRWARWRVPVQTGLVAGGAAVVFGGGPRSLLCAFVAGLLGGLLCGWLGRHGVPAFYRFAVASMPAAVMALAVSRIAPPSVVPAVVVAGVLGLLPTVTFVSAVQDALTGHYLTALGRLCDAVLIFAAVATGVVIVLGVGDLFGFGVPLVPAVSRAEHLGAPVAGVVVFAVAVAARARTPRRDWLPVAVLGVIGFVVSVEFRALGLSALVGTALVAAGVGCAGHWVARRRRESALPLVVPAIAPLLPGGVLYAALGALASGRTIEGLGGMVNVAAVTLALAVGVGLSGEVGQFLRRVRGAGFG</sequence>
<name>A0AAU8ISW4_9ACTN</name>
<evidence type="ECO:0000256" key="2">
    <source>
        <dbReference type="ARBA" id="ARBA00022475"/>
    </source>
</evidence>
<keyword evidence="4 7" id="KW-1133">Transmembrane helix</keyword>
<feature type="domain" description="Threonine/Serine exporter ThrE" evidence="9">
    <location>
        <begin position="326"/>
        <end position="447"/>
    </location>
</feature>
<evidence type="ECO:0000256" key="1">
    <source>
        <dbReference type="ARBA" id="ARBA00004651"/>
    </source>
</evidence>
<comment type="similarity">
    <text evidence="6">Belongs to the ThrE exporter (TC 2.A.79) family.</text>
</comment>
<feature type="transmembrane region" description="Helical" evidence="7">
    <location>
        <begin position="276"/>
        <end position="299"/>
    </location>
</feature>
<accession>A0AAU8ISW4</accession>
<evidence type="ECO:0000256" key="5">
    <source>
        <dbReference type="ARBA" id="ARBA00023136"/>
    </source>
</evidence>
<dbReference type="InterPro" id="IPR050539">
    <property type="entry name" value="ThrE_Dicarb/AminoAcid_Exp"/>
</dbReference>
<dbReference type="GO" id="GO:0015744">
    <property type="term" value="P:succinate transport"/>
    <property type="evidence" value="ECO:0007669"/>
    <property type="project" value="TreeGrafter"/>
</dbReference>
<proteinExistence type="inferred from homology"/>
<comment type="subcellular location">
    <subcellularLocation>
        <location evidence="1">Cell membrane</location>
        <topology evidence="1">Multi-pass membrane protein</topology>
    </subcellularLocation>
</comment>
<feature type="transmembrane region" description="Helical" evidence="7">
    <location>
        <begin position="367"/>
        <end position="387"/>
    </location>
</feature>
<feature type="transmembrane region" description="Helical" evidence="7">
    <location>
        <begin position="394"/>
        <end position="415"/>
    </location>
</feature>
<reference evidence="10" key="1">
    <citation type="submission" date="2024-06" db="EMBL/GenBank/DDBJ databases">
        <title>Streptomyces sp. strain HUAS MG91 genome sequences.</title>
        <authorList>
            <person name="Mo P."/>
        </authorList>
    </citation>
    <scope>NUCLEOTIDE SEQUENCE</scope>
    <source>
        <strain evidence="10">HUAS MG91</strain>
    </source>
</reference>
<evidence type="ECO:0000259" key="9">
    <source>
        <dbReference type="Pfam" id="PF12821"/>
    </source>
</evidence>
<evidence type="ECO:0000256" key="7">
    <source>
        <dbReference type="SAM" id="Phobius"/>
    </source>
</evidence>
<evidence type="ECO:0000313" key="10">
    <source>
        <dbReference type="EMBL" id="XCJ71303.1"/>
    </source>
</evidence>
<feature type="transmembrane region" description="Helical" evidence="7">
    <location>
        <begin position="243"/>
        <end position="264"/>
    </location>
</feature>
<dbReference type="KEGG" id="stac:ABII15_15550"/>
<organism evidence="10">
    <name type="scientific">Streptomyces tabacisoli</name>
    <dbReference type="NCBI Taxonomy" id="3156398"/>
    <lineage>
        <taxon>Bacteria</taxon>
        <taxon>Bacillati</taxon>
        <taxon>Actinomycetota</taxon>
        <taxon>Actinomycetes</taxon>
        <taxon>Kitasatosporales</taxon>
        <taxon>Streptomycetaceae</taxon>
        <taxon>Streptomyces</taxon>
    </lineage>
</organism>
<dbReference type="Pfam" id="PF12821">
    <property type="entry name" value="ThrE_2"/>
    <property type="match status" value="1"/>
</dbReference>
<feature type="transmembrane region" description="Helical" evidence="7">
    <location>
        <begin position="427"/>
        <end position="448"/>
    </location>
</feature>
<dbReference type="InterPro" id="IPR010619">
    <property type="entry name" value="ThrE-like_N"/>
</dbReference>
<gene>
    <name evidence="10" type="ORF">ABII15_15550</name>
</gene>
<dbReference type="InterPro" id="IPR024528">
    <property type="entry name" value="ThrE_2"/>
</dbReference>
<keyword evidence="5 7" id="KW-0472">Membrane</keyword>
<dbReference type="AlphaFoldDB" id="A0AAU8ISW4"/>
<keyword evidence="2" id="KW-1003">Cell membrane</keyword>
<dbReference type="Pfam" id="PF06738">
    <property type="entry name" value="ThrE"/>
    <property type="match status" value="1"/>
</dbReference>
<evidence type="ECO:0000256" key="6">
    <source>
        <dbReference type="ARBA" id="ARBA00034125"/>
    </source>
</evidence>
<evidence type="ECO:0000256" key="3">
    <source>
        <dbReference type="ARBA" id="ARBA00022692"/>
    </source>
</evidence>
<feature type="domain" description="Threonine/serine exporter-like N-terminal" evidence="8">
    <location>
        <begin position="55"/>
        <end position="298"/>
    </location>
</feature>
<dbReference type="RefSeq" id="WP_353942921.1">
    <property type="nucleotide sequence ID" value="NZ_CP159534.1"/>
</dbReference>
<feature type="transmembrane region" description="Helical" evidence="7">
    <location>
        <begin position="344"/>
        <end position="361"/>
    </location>
</feature>
<protein>
    <submittedName>
        <fullName evidence="10">Threonine/serine exporter family protein</fullName>
    </submittedName>
</protein>
<evidence type="ECO:0000256" key="4">
    <source>
        <dbReference type="ARBA" id="ARBA00022989"/>
    </source>
</evidence>
<feature type="transmembrane region" description="Helical" evidence="7">
    <location>
        <begin position="319"/>
        <end position="337"/>
    </location>
</feature>
<feature type="transmembrane region" description="Helical" evidence="7">
    <location>
        <begin position="190"/>
        <end position="209"/>
    </location>
</feature>
<keyword evidence="3 7" id="KW-0812">Transmembrane</keyword>
<evidence type="ECO:0000259" key="8">
    <source>
        <dbReference type="Pfam" id="PF06738"/>
    </source>
</evidence>
<dbReference type="GO" id="GO:0022857">
    <property type="term" value="F:transmembrane transporter activity"/>
    <property type="evidence" value="ECO:0007669"/>
    <property type="project" value="InterPro"/>
</dbReference>
<feature type="transmembrane region" description="Helical" evidence="7">
    <location>
        <begin position="216"/>
        <end position="237"/>
    </location>
</feature>
<dbReference type="EMBL" id="CP159534">
    <property type="protein sequence ID" value="XCJ71303.1"/>
    <property type="molecule type" value="Genomic_DNA"/>
</dbReference>